<dbReference type="GO" id="GO:0033499">
    <property type="term" value="P:galactose catabolic process via UDP-galactose, Leloir pathway"/>
    <property type="evidence" value="ECO:0007669"/>
    <property type="project" value="TreeGrafter"/>
</dbReference>
<evidence type="ECO:0000256" key="10">
    <source>
        <dbReference type="PIRSR" id="PIRSR005096-1"/>
    </source>
</evidence>
<dbReference type="Proteomes" id="UP000694844">
    <property type="component" value="Chromosome 4"/>
</dbReference>
<dbReference type="UniPathway" id="UPA00242"/>
<dbReference type="CDD" id="cd09019">
    <property type="entry name" value="galactose_mutarotase_like"/>
    <property type="match status" value="1"/>
</dbReference>
<keyword evidence="7 9" id="KW-0119">Carbohydrate metabolism</keyword>
<dbReference type="InterPro" id="IPR011013">
    <property type="entry name" value="Gal_mutarotase_sf_dom"/>
</dbReference>
<comment type="catalytic activity">
    <reaction evidence="2">
        <text>alpha-D-galactose = beta-D-galactose</text>
        <dbReference type="Rhea" id="RHEA:28675"/>
        <dbReference type="ChEBI" id="CHEBI:27667"/>
        <dbReference type="ChEBI" id="CHEBI:28061"/>
        <dbReference type="EC" id="5.1.3.3"/>
    </reaction>
    <physiologicalReaction direction="right-to-left" evidence="2">
        <dbReference type="Rhea" id="RHEA:28677"/>
    </physiologicalReaction>
</comment>
<evidence type="ECO:0000256" key="11">
    <source>
        <dbReference type="PIRSR" id="PIRSR005096-3"/>
    </source>
</evidence>
<dbReference type="InterPro" id="IPR008183">
    <property type="entry name" value="Aldose_1/G6P_1-epimerase"/>
</dbReference>
<dbReference type="Gene3D" id="2.70.98.10">
    <property type="match status" value="1"/>
</dbReference>
<evidence type="ECO:0000256" key="7">
    <source>
        <dbReference type="ARBA" id="ARBA00023277"/>
    </source>
</evidence>
<evidence type="ECO:0000313" key="12">
    <source>
        <dbReference type="Proteomes" id="UP000694844"/>
    </source>
</evidence>
<evidence type="ECO:0000256" key="3">
    <source>
        <dbReference type="ARBA" id="ARBA00004947"/>
    </source>
</evidence>
<evidence type="ECO:0000256" key="9">
    <source>
        <dbReference type="PIRNR" id="PIRNR005096"/>
    </source>
</evidence>
<gene>
    <name evidence="13" type="primary">LOC111131531</name>
</gene>
<dbReference type="InterPro" id="IPR015443">
    <property type="entry name" value="Aldose_1-epimerase"/>
</dbReference>
<feature type="active site" description="Proton acceptor" evidence="10">
    <location>
        <position position="316"/>
    </location>
</feature>
<keyword evidence="6 9" id="KW-0413">Isomerase</keyword>
<comment type="function">
    <text evidence="8">Mutarotase that catalyzes the interconversion of beta-D-galactose and alpha-D-galactose during galactose metabolism. Beta-D-galactose is metabolized in the liver into glucose 1-phosphate, the primary metabolic fuel, by the action of four enzymes that constitute the Leloir pathway: GALM, GALK1 (galactokinase), GALT (galactose-1-phosphate uridylyltransferase) and GALE (UDP-galactose-4'-epimerase). Involved in the maintenance of the equilibrium between the beta- and alpha-anomers of galactose, therefore ensuring a sufficient supply of the alpha-anomer for GALK1. Also active on D-glucose although shows a preference for galactose over glucose.</text>
</comment>
<dbReference type="KEGG" id="cvn:111131531"/>
<dbReference type="EC" id="5.1.3.3" evidence="9"/>
<dbReference type="PROSITE" id="PS00545">
    <property type="entry name" value="ALDOSE_1_EPIMERASE"/>
    <property type="match status" value="1"/>
</dbReference>
<evidence type="ECO:0000313" key="13">
    <source>
        <dbReference type="RefSeq" id="XP_022334828.1"/>
    </source>
</evidence>
<evidence type="ECO:0000256" key="4">
    <source>
        <dbReference type="ARBA" id="ARBA00005028"/>
    </source>
</evidence>
<sequence>MSRSPVTPRSDSFGHLTDGRPVNRYTFCNKNDVTVRVIELGCVITDILVPDKGGVVCDVNLGYDAVQDYETNPLSLGAICGRVVNVISNARFQLDGKEYHVTKNFGNHSIHGGKKSFTHKLWSSWIEEDKVKMKYVSLDGEEGFPGELTTIVTYQLTNQNELIIEYSATTNKPTPINLTNHAYFNLAGHNYPNLDDHVLQILADKYTPTTEEEIYIPSGELRDVTGTMYDLRQPVRLGDRLGQVPLGKGYFNNFCVENADGSLRLIATLEHPPSGRRMEVYTTEPGVQCYTGADTIPHTQGKHGAVYEKFCSICLETQHYPDSVNQENFPSIILRPGEEFYSKTVYKFGLMD</sequence>
<reference evidence="13" key="1">
    <citation type="submission" date="2025-08" db="UniProtKB">
        <authorList>
            <consortium name="RefSeq"/>
        </authorList>
    </citation>
    <scope>IDENTIFICATION</scope>
    <source>
        <tissue evidence="13">Whole sample</tissue>
    </source>
</reference>
<protein>
    <recommendedName>
        <fullName evidence="9">Aldose 1-epimerase</fullName>
        <ecNumber evidence="9">5.1.3.3</ecNumber>
    </recommendedName>
</protein>
<organism evidence="12 13">
    <name type="scientific">Crassostrea virginica</name>
    <name type="common">Eastern oyster</name>
    <dbReference type="NCBI Taxonomy" id="6565"/>
    <lineage>
        <taxon>Eukaryota</taxon>
        <taxon>Metazoa</taxon>
        <taxon>Spiralia</taxon>
        <taxon>Lophotrochozoa</taxon>
        <taxon>Mollusca</taxon>
        <taxon>Bivalvia</taxon>
        <taxon>Autobranchia</taxon>
        <taxon>Pteriomorphia</taxon>
        <taxon>Ostreida</taxon>
        <taxon>Ostreoidea</taxon>
        <taxon>Ostreidae</taxon>
        <taxon>Crassostrea</taxon>
    </lineage>
</organism>
<accession>A0A8B8E563</accession>
<dbReference type="NCBIfam" id="NF008277">
    <property type="entry name" value="PRK11055.1"/>
    <property type="match status" value="1"/>
</dbReference>
<dbReference type="InterPro" id="IPR014718">
    <property type="entry name" value="GH-type_carb-bd"/>
</dbReference>
<dbReference type="PANTHER" id="PTHR10091:SF0">
    <property type="entry name" value="GALACTOSE MUTAROTASE"/>
    <property type="match status" value="1"/>
</dbReference>
<dbReference type="InterPro" id="IPR047215">
    <property type="entry name" value="Galactose_mutarotase-like"/>
</dbReference>
<proteinExistence type="inferred from homology"/>
<dbReference type="GO" id="GO:0004034">
    <property type="term" value="F:aldose 1-epimerase activity"/>
    <property type="evidence" value="ECO:0007669"/>
    <property type="project" value="UniProtKB-EC"/>
</dbReference>
<dbReference type="OrthoDB" id="274691at2759"/>
<dbReference type="SUPFAM" id="SSF74650">
    <property type="entry name" value="Galactose mutarotase-like"/>
    <property type="match status" value="1"/>
</dbReference>
<evidence type="ECO:0000256" key="6">
    <source>
        <dbReference type="ARBA" id="ARBA00023235"/>
    </source>
</evidence>
<comment type="similarity">
    <text evidence="5 9">Belongs to the aldose epimerase family.</text>
</comment>
<dbReference type="GO" id="GO:0030246">
    <property type="term" value="F:carbohydrate binding"/>
    <property type="evidence" value="ECO:0007669"/>
    <property type="project" value="InterPro"/>
</dbReference>
<evidence type="ECO:0000256" key="1">
    <source>
        <dbReference type="ARBA" id="ARBA00001614"/>
    </source>
</evidence>
<dbReference type="PIRSF" id="PIRSF005096">
    <property type="entry name" value="GALM"/>
    <property type="match status" value="1"/>
</dbReference>
<dbReference type="UniPathway" id="UPA00214"/>
<dbReference type="PANTHER" id="PTHR10091">
    <property type="entry name" value="ALDOSE-1-EPIMERASE"/>
    <property type="match status" value="1"/>
</dbReference>
<dbReference type="GeneID" id="111131531"/>
<dbReference type="GO" id="GO:0006006">
    <property type="term" value="P:glucose metabolic process"/>
    <property type="evidence" value="ECO:0007669"/>
    <property type="project" value="TreeGrafter"/>
</dbReference>
<comment type="pathway">
    <text evidence="4 9">Carbohydrate metabolism; hexose metabolism.</text>
</comment>
<feature type="binding site" evidence="11">
    <location>
        <begin position="181"/>
        <end position="183"/>
    </location>
    <ligand>
        <name>beta-D-galactose</name>
        <dbReference type="ChEBI" id="CHEBI:27667"/>
    </ligand>
</feature>
<dbReference type="Pfam" id="PF01263">
    <property type="entry name" value="Aldose_epim"/>
    <property type="match status" value="1"/>
</dbReference>
<feature type="active site" description="Proton donor" evidence="10">
    <location>
        <position position="181"/>
    </location>
</feature>
<evidence type="ECO:0000256" key="2">
    <source>
        <dbReference type="ARBA" id="ARBA00001712"/>
    </source>
</evidence>
<comment type="catalytic activity">
    <reaction evidence="1 9">
        <text>alpha-D-glucose = beta-D-glucose</text>
        <dbReference type="Rhea" id="RHEA:10264"/>
        <dbReference type="ChEBI" id="CHEBI:15903"/>
        <dbReference type="ChEBI" id="CHEBI:17925"/>
        <dbReference type="EC" id="5.1.3.3"/>
    </reaction>
</comment>
<dbReference type="AlphaFoldDB" id="A0A8B8E563"/>
<evidence type="ECO:0000256" key="8">
    <source>
        <dbReference type="ARBA" id="ARBA00045743"/>
    </source>
</evidence>
<evidence type="ECO:0000256" key="5">
    <source>
        <dbReference type="ARBA" id="ARBA00006206"/>
    </source>
</evidence>
<comment type="pathway">
    <text evidence="3">Carbohydrate metabolism; galactose metabolism.</text>
</comment>
<keyword evidence="12" id="KW-1185">Reference proteome</keyword>
<dbReference type="InterPro" id="IPR018052">
    <property type="entry name" value="Ald1_epimerase_CS"/>
</dbReference>
<name>A0A8B8E563_CRAVI</name>
<dbReference type="RefSeq" id="XP_022334828.1">
    <property type="nucleotide sequence ID" value="XM_022479120.1"/>
</dbReference>